<name>A0A433R0E2_9FUNG</name>
<evidence type="ECO:0000256" key="1">
    <source>
        <dbReference type="SAM" id="Phobius"/>
    </source>
</evidence>
<accession>A0A433R0E2</accession>
<feature type="transmembrane region" description="Helical" evidence="1">
    <location>
        <begin position="155"/>
        <end position="179"/>
    </location>
</feature>
<keyword evidence="3" id="KW-1185">Reference proteome</keyword>
<feature type="transmembrane region" description="Helical" evidence="1">
    <location>
        <begin position="220"/>
        <end position="248"/>
    </location>
</feature>
<keyword evidence="1" id="KW-1133">Transmembrane helix</keyword>
<comment type="caution">
    <text evidence="2">The sequence shown here is derived from an EMBL/GenBank/DDBJ whole genome shotgun (WGS) entry which is preliminary data.</text>
</comment>
<keyword evidence="1" id="KW-0472">Membrane</keyword>
<keyword evidence="1" id="KW-0812">Transmembrane</keyword>
<organism evidence="2 3">
    <name type="scientific">Jimgerdemannia flammicorona</name>
    <dbReference type="NCBI Taxonomy" id="994334"/>
    <lineage>
        <taxon>Eukaryota</taxon>
        <taxon>Fungi</taxon>
        <taxon>Fungi incertae sedis</taxon>
        <taxon>Mucoromycota</taxon>
        <taxon>Mucoromycotina</taxon>
        <taxon>Endogonomycetes</taxon>
        <taxon>Endogonales</taxon>
        <taxon>Endogonaceae</taxon>
        <taxon>Jimgerdemannia</taxon>
    </lineage>
</organism>
<dbReference type="AlphaFoldDB" id="A0A433R0E2"/>
<protein>
    <submittedName>
        <fullName evidence="2">Uncharacterized protein</fullName>
    </submittedName>
</protein>
<feature type="transmembrane region" description="Helical" evidence="1">
    <location>
        <begin position="120"/>
        <end position="143"/>
    </location>
</feature>
<proteinExistence type="predicted"/>
<evidence type="ECO:0000313" key="2">
    <source>
        <dbReference type="EMBL" id="RUS35503.1"/>
    </source>
</evidence>
<feature type="transmembrane region" description="Helical" evidence="1">
    <location>
        <begin position="191"/>
        <end position="208"/>
    </location>
</feature>
<feature type="transmembrane region" description="Helical" evidence="1">
    <location>
        <begin position="326"/>
        <end position="346"/>
    </location>
</feature>
<sequence>MAPLITPSALDLLSSSISKIKHPPTFMLIHGLINQLDELRWVANNLGLTSAQLIQEQNRILGLIYRACYPNDSPTAEAAFLSPIDYNLDHVVLLLKSGFPSYDWILVSSELSYMRRVSGFITFINILWFVAVALFALSVVILFEVHHVFDLIRRLFLMVPVIVWELLGHLICLAVMAGSRYWPAGDSRRDYVMLTGCLLWGALYTFSRRRWEGGEIFGEVAIVYAFVALYCEVGIVGTLTVLLLMVHFGFRGYVSWWGVFVWIDDSFSLGRCKVFALALVGGWMVSIISTGQRPPMTWMRVFDVGVCFWAVFAGHVAMLIDLGNTLESFVIELAVYIATLWCGTVYEVEPMKAIGGTFFTWWIIIQIGRVVWDKVEVALQMLCLSILLWGLCFIVQSYPEYFITCLTK</sequence>
<evidence type="ECO:0000313" key="3">
    <source>
        <dbReference type="Proteomes" id="UP000274822"/>
    </source>
</evidence>
<feature type="transmembrane region" description="Helical" evidence="1">
    <location>
        <begin position="301"/>
        <end position="320"/>
    </location>
</feature>
<reference evidence="2 3" key="1">
    <citation type="journal article" date="2018" name="New Phytol.">
        <title>Phylogenomics of Endogonaceae and evolution of mycorrhizas within Mucoromycota.</title>
        <authorList>
            <person name="Chang Y."/>
            <person name="Desiro A."/>
            <person name="Na H."/>
            <person name="Sandor L."/>
            <person name="Lipzen A."/>
            <person name="Clum A."/>
            <person name="Barry K."/>
            <person name="Grigoriev I.V."/>
            <person name="Martin F.M."/>
            <person name="Stajich J.E."/>
            <person name="Smith M.E."/>
            <person name="Bonito G."/>
            <person name="Spatafora J.W."/>
        </authorList>
    </citation>
    <scope>NUCLEOTIDE SEQUENCE [LARGE SCALE GENOMIC DNA]</scope>
    <source>
        <strain evidence="2 3">AD002</strain>
    </source>
</reference>
<dbReference type="Proteomes" id="UP000274822">
    <property type="component" value="Unassembled WGS sequence"/>
</dbReference>
<feature type="transmembrane region" description="Helical" evidence="1">
    <location>
        <begin position="268"/>
        <end position="289"/>
    </location>
</feature>
<dbReference type="EMBL" id="RBNJ01000068">
    <property type="protein sequence ID" value="RUS35503.1"/>
    <property type="molecule type" value="Genomic_DNA"/>
</dbReference>
<feature type="transmembrane region" description="Helical" evidence="1">
    <location>
        <begin position="353"/>
        <end position="372"/>
    </location>
</feature>
<gene>
    <name evidence="2" type="ORF">BC938DRAFT_482038</name>
</gene>
<feature type="transmembrane region" description="Helical" evidence="1">
    <location>
        <begin position="378"/>
        <end position="398"/>
    </location>
</feature>